<evidence type="ECO:0000313" key="1">
    <source>
        <dbReference type="EMBL" id="TFW00321.1"/>
    </source>
</evidence>
<evidence type="ECO:0000313" key="2">
    <source>
        <dbReference type="Proteomes" id="UP000298127"/>
    </source>
</evidence>
<dbReference type="Gene3D" id="2.30.110.10">
    <property type="entry name" value="Electron Transport, Fmn-binding Protein, Chain A"/>
    <property type="match status" value="1"/>
</dbReference>
<accession>A0A4Y9R7Q6</accession>
<comment type="caution">
    <text evidence="1">The sequence shown here is derived from an EMBL/GenBank/DDBJ whole genome shotgun (WGS) entry which is preliminary data.</text>
</comment>
<reference evidence="1 2" key="1">
    <citation type="journal article" date="2018" name="J. Microbiol.">
        <title>Leifsonia flava sp. nov., a novel actinobacterium isolated from the rhizosphere of Aquilegia viridiflora.</title>
        <authorList>
            <person name="Cai Y."/>
            <person name="Tao W.Z."/>
            <person name="Ma Y.J."/>
            <person name="Cheng J."/>
            <person name="Zhang M.Y."/>
            <person name="Zhang Y.X."/>
        </authorList>
    </citation>
    <scope>NUCLEOTIDE SEQUENCE [LARGE SCALE GENOMIC DNA]</scope>
    <source>
        <strain evidence="1 2">SYP-B2174</strain>
    </source>
</reference>
<dbReference type="RefSeq" id="WP_135119145.1">
    <property type="nucleotide sequence ID" value="NZ_SPQZ01000001.1"/>
</dbReference>
<gene>
    <name evidence="1" type="ORF">E4M00_03870</name>
</gene>
<organism evidence="1 2">
    <name type="scientific">Orlajensenia leifsoniae</name>
    <dbReference type="NCBI Taxonomy" id="2561933"/>
    <lineage>
        <taxon>Bacteria</taxon>
        <taxon>Bacillati</taxon>
        <taxon>Actinomycetota</taxon>
        <taxon>Actinomycetes</taxon>
        <taxon>Micrococcales</taxon>
        <taxon>Microbacteriaceae</taxon>
        <taxon>Orlajensenia</taxon>
    </lineage>
</organism>
<sequence length="134" mass="14770">MATGRVKRGFLWVLKNTLNRLTLRLARWGHGPFSLVRHVGRSSGRTFETPLILARVREGFVAELTYGDGVNWYRNIVAAGSCVIVAGGREYSIDAIEPYATDAGLRAFGGPRAAILRLLGREEFRLLRVGSPAD</sequence>
<protein>
    <submittedName>
        <fullName evidence="1">Nitroreductase family deazaflavin-dependent oxidoreductase</fullName>
    </submittedName>
</protein>
<name>A0A4Y9R7Q6_9MICO</name>
<proteinExistence type="predicted"/>
<dbReference type="AlphaFoldDB" id="A0A4Y9R7Q6"/>
<dbReference type="InterPro" id="IPR012349">
    <property type="entry name" value="Split_barrel_FMN-bd"/>
</dbReference>
<keyword evidence="2" id="KW-1185">Reference proteome</keyword>
<dbReference type="Proteomes" id="UP000298127">
    <property type="component" value="Unassembled WGS sequence"/>
</dbReference>
<dbReference type="EMBL" id="SPQZ01000001">
    <property type="protein sequence ID" value="TFW00321.1"/>
    <property type="molecule type" value="Genomic_DNA"/>
</dbReference>